<dbReference type="CDD" id="cd14014">
    <property type="entry name" value="STKc_PknB_like"/>
    <property type="match status" value="1"/>
</dbReference>
<dbReference type="PANTHER" id="PTHR43289">
    <property type="entry name" value="MITOGEN-ACTIVATED PROTEIN KINASE KINASE KINASE 20-RELATED"/>
    <property type="match status" value="1"/>
</dbReference>
<keyword evidence="4 10" id="KW-0418">Kinase</keyword>
<keyword evidence="5 7" id="KW-0802">TPR repeat</keyword>
<dbReference type="PANTHER" id="PTHR43289:SF34">
    <property type="entry name" value="SERINE_THREONINE-PROTEIN KINASE YBDM-RELATED"/>
    <property type="match status" value="1"/>
</dbReference>
<evidence type="ECO:0000259" key="9">
    <source>
        <dbReference type="PROSITE" id="PS50011"/>
    </source>
</evidence>
<sequence length="563" mass="65236">MMQNPEEENLRKSTSQQMMFGHYVLQKELGRGGMGVVYKAFDTQLQRDVALKFMMPGTMKGQKRFLVESTVMAKLNHPNIVRFYEFHEKPRPYFVMEYVEGETLADLIKQQRIHSDHLLSLMIDVCNAMAHAHQHNVLHRDLKPSNIIITSEGKPKIMDFGLAKLSNDYERDLSKAGDIVGTVLYMAPEQVKGKAGKQSDIYAIGATIYEALTSQPLFASDNQMNLLFHILHDIPITPRKINSQISPYFEAICLKCLAKNPRKRYDNFRQLVHELKSLRDKKPIRAKKYSFWDTTNHFVGKHKWLILVLCSVVVTVTIAVTQYLNDRVDNEKKQALEKHLENVQRYANQNNFRAVIKSCDKAITIAPSRVDLYVARGIAFFSLGEYDSAILDYGVVIKLNPNVPRIYFLKAECHFRKNEYDIAAPLYQNAIDLNVKGRKGYCYFRLGQIFESRQQHIKALQYYNKAIALSFVHPQLFHHRGRLYYFQKKYAMALRDYNKAMSLYPNNAVLIAGRADIYFAQQKFHKAVDEWKKSLEIKGVDSLPPQSRNNVKLRIKIAKRRLK</sequence>
<organism evidence="10 11">
    <name type="scientific">Uabimicrobium amorphum</name>
    <dbReference type="NCBI Taxonomy" id="2596890"/>
    <lineage>
        <taxon>Bacteria</taxon>
        <taxon>Pseudomonadati</taxon>
        <taxon>Planctomycetota</taxon>
        <taxon>Candidatus Uabimicrobiia</taxon>
        <taxon>Candidatus Uabimicrobiales</taxon>
        <taxon>Candidatus Uabimicrobiaceae</taxon>
        <taxon>Candidatus Uabimicrobium</taxon>
    </lineage>
</organism>
<evidence type="ECO:0000256" key="5">
    <source>
        <dbReference type="ARBA" id="ARBA00022803"/>
    </source>
</evidence>
<dbReference type="GO" id="GO:0004674">
    <property type="term" value="F:protein serine/threonine kinase activity"/>
    <property type="evidence" value="ECO:0007669"/>
    <property type="project" value="UniProtKB-KW"/>
</dbReference>
<reference evidence="10 11" key="1">
    <citation type="submission" date="2019-08" db="EMBL/GenBank/DDBJ databases">
        <title>Complete genome sequence of Candidatus Uab amorphum.</title>
        <authorList>
            <person name="Shiratori T."/>
            <person name="Suzuki S."/>
            <person name="Kakizawa Y."/>
            <person name="Ishida K."/>
        </authorList>
    </citation>
    <scope>NUCLEOTIDE SEQUENCE [LARGE SCALE GENOMIC DNA]</scope>
    <source>
        <strain evidence="10 11">SRT547</strain>
    </source>
</reference>
<dbReference type="SUPFAM" id="SSF56112">
    <property type="entry name" value="Protein kinase-like (PK-like)"/>
    <property type="match status" value="1"/>
</dbReference>
<gene>
    <name evidence="10" type="ORF">UABAM_03136</name>
</gene>
<evidence type="ECO:0000313" key="10">
    <source>
        <dbReference type="EMBL" id="BBM84775.1"/>
    </source>
</evidence>
<keyword evidence="2" id="KW-0677">Repeat</keyword>
<dbReference type="InterPro" id="IPR011009">
    <property type="entry name" value="Kinase-like_dom_sf"/>
</dbReference>
<feature type="repeat" description="TPR" evidence="7">
    <location>
        <begin position="440"/>
        <end position="473"/>
    </location>
</feature>
<keyword evidence="1" id="KW-0808">Transferase</keyword>
<dbReference type="Pfam" id="PF00069">
    <property type="entry name" value="Pkinase"/>
    <property type="match status" value="1"/>
</dbReference>
<dbReference type="OrthoDB" id="258731at2"/>
<dbReference type="RefSeq" id="WP_151968908.1">
    <property type="nucleotide sequence ID" value="NZ_AP019860.1"/>
</dbReference>
<dbReference type="Gene3D" id="3.30.200.20">
    <property type="entry name" value="Phosphorylase Kinase, domain 1"/>
    <property type="match status" value="1"/>
</dbReference>
<evidence type="ECO:0000313" key="11">
    <source>
        <dbReference type="Proteomes" id="UP000326354"/>
    </source>
</evidence>
<dbReference type="PROSITE" id="PS00107">
    <property type="entry name" value="PROTEIN_KINASE_ATP"/>
    <property type="match status" value="1"/>
</dbReference>
<evidence type="ECO:0000256" key="7">
    <source>
        <dbReference type="PROSITE-ProRule" id="PRU00339"/>
    </source>
</evidence>
<evidence type="ECO:0000256" key="3">
    <source>
        <dbReference type="ARBA" id="ARBA00022741"/>
    </source>
</evidence>
<dbReference type="PROSITE" id="PS50005">
    <property type="entry name" value="TPR"/>
    <property type="match status" value="3"/>
</dbReference>
<dbReference type="InterPro" id="IPR008271">
    <property type="entry name" value="Ser/Thr_kinase_AS"/>
</dbReference>
<dbReference type="AlphaFoldDB" id="A0A5S9IQE7"/>
<evidence type="ECO:0000256" key="2">
    <source>
        <dbReference type="ARBA" id="ARBA00022737"/>
    </source>
</evidence>
<dbReference type="Proteomes" id="UP000326354">
    <property type="component" value="Chromosome"/>
</dbReference>
<dbReference type="SMART" id="SM00028">
    <property type="entry name" value="TPR"/>
    <property type="match status" value="5"/>
</dbReference>
<dbReference type="InterPro" id="IPR019734">
    <property type="entry name" value="TPR_rpt"/>
</dbReference>
<protein>
    <submittedName>
        <fullName evidence="10">Serine/threonine protein kinase</fullName>
    </submittedName>
</protein>
<dbReference type="InterPro" id="IPR013105">
    <property type="entry name" value="TPR_2"/>
</dbReference>
<feature type="repeat" description="TPR" evidence="7">
    <location>
        <begin position="370"/>
        <end position="403"/>
    </location>
</feature>
<feature type="binding site" evidence="8">
    <location>
        <position position="52"/>
    </location>
    <ligand>
        <name>ATP</name>
        <dbReference type="ChEBI" id="CHEBI:30616"/>
    </ligand>
</feature>
<dbReference type="PROSITE" id="PS50011">
    <property type="entry name" value="PROTEIN_KINASE_DOM"/>
    <property type="match status" value="1"/>
</dbReference>
<keyword evidence="10" id="KW-0723">Serine/threonine-protein kinase</keyword>
<dbReference type="Gene3D" id="1.25.40.10">
    <property type="entry name" value="Tetratricopeptide repeat domain"/>
    <property type="match status" value="2"/>
</dbReference>
<dbReference type="Gene3D" id="1.10.510.10">
    <property type="entry name" value="Transferase(Phosphotransferase) domain 1"/>
    <property type="match status" value="1"/>
</dbReference>
<dbReference type="Pfam" id="PF13181">
    <property type="entry name" value="TPR_8"/>
    <property type="match status" value="1"/>
</dbReference>
<keyword evidence="11" id="KW-1185">Reference proteome</keyword>
<name>A0A5S9IQE7_UABAM</name>
<dbReference type="GO" id="GO:0005524">
    <property type="term" value="F:ATP binding"/>
    <property type="evidence" value="ECO:0007669"/>
    <property type="project" value="UniProtKB-UniRule"/>
</dbReference>
<evidence type="ECO:0000256" key="6">
    <source>
        <dbReference type="ARBA" id="ARBA00022840"/>
    </source>
</evidence>
<dbReference type="Pfam" id="PF13432">
    <property type="entry name" value="TPR_16"/>
    <property type="match status" value="1"/>
</dbReference>
<evidence type="ECO:0000256" key="4">
    <source>
        <dbReference type="ARBA" id="ARBA00022777"/>
    </source>
</evidence>
<dbReference type="InterPro" id="IPR017441">
    <property type="entry name" value="Protein_kinase_ATP_BS"/>
</dbReference>
<evidence type="ECO:0000256" key="8">
    <source>
        <dbReference type="PROSITE-ProRule" id="PRU10141"/>
    </source>
</evidence>
<dbReference type="PROSITE" id="PS00108">
    <property type="entry name" value="PROTEIN_KINASE_ST"/>
    <property type="match status" value="1"/>
</dbReference>
<dbReference type="SMART" id="SM00220">
    <property type="entry name" value="S_TKc"/>
    <property type="match status" value="1"/>
</dbReference>
<feature type="repeat" description="TPR" evidence="7">
    <location>
        <begin position="474"/>
        <end position="507"/>
    </location>
</feature>
<evidence type="ECO:0000256" key="1">
    <source>
        <dbReference type="ARBA" id="ARBA00022679"/>
    </source>
</evidence>
<keyword evidence="3 8" id="KW-0547">Nucleotide-binding</keyword>
<dbReference type="InterPro" id="IPR000719">
    <property type="entry name" value="Prot_kinase_dom"/>
</dbReference>
<proteinExistence type="predicted"/>
<dbReference type="SUPFAM" id="SSF48452">
    <property type="entry name" value="TPR-like"/>
    <property type="match status" value="1"/>
</dbReference>
<accession>A0A5S9IQE7</accession>
<dbReference type="EMBL" id="AP019860">
    <property type="protein sequence ID" value="BBM84775.1"/>
    <property type="molecule type" value="Genomic_DNA"/>
</dbReference>
<dbReference type="InterPro" id="IPR011990">
    <property type="entry name" value="TPR-like_helical_dom_sf"/>
</dbReference>
<dbReference type="Pfam" id="PF07719">
    <property type="entry name" value="TPR_2"/>
    <property type="match status" value="1"/>
</dbReference>
<keyword evidence="6 8" id="KW-0067">ATP-binding</keyword>
<feature type="domain" description="Protein kinase" evidence="9">
    <location>
        <begin position="23"/>
        <end position="276"/>
    </location>
</feature>
<dbReference type="KEGG" id="uam:UABAM_03136"/>